<evidence type="ECO:0000313" key="7">
    <source>
        <dbReference type="Proteomes" id="UP001188597"/>
    </source>
</evidence>
<keyword evidence="2 4" id="KW-0378">Hydrolase</keyword>
<dbReference type="GO" id="GO:0005737">
    <property type="term" value="C:cytoplasm"/>
    <property type="evidence" value="ECO:0007669"/>
    <property type="project" value="TreeGrafter"/>
</dbReference>
<dbReference type="InterPro" id="IPR001547">
    <property type="entry name" value="Glyco_hydro_5"/>
</dbReference>
<evidence type="ECO:0000256" key="4">
    <source>
        <dbReference type="RuleBase" id="RU361153"/>
    </source>
</evidence>
<evidence type="ECO:0000256" key="3">
    <source>
        <dbReference type="ARBA" id="ARBA00023295"/>
    </source>
</evidence>
<dbReference type="InterPro" id="IPR010431">
    <property type="entry name" value="Fascin"/>
</dbReference>
<dbReference type="InterPro" id="IPR017853">
    <property type="entry name" value="GH"/>
</dbReference>
<dbReference type="PANTHER" id="PTHR10551">
    <property type="entry name" value="FASCIN"/>
    <property type="match status" value="1"/>
</dbReference>
<gene>
    <name evidence="6" type="ORF">RJ639_008104</name>
</gene>
<dbReference type="Proteomes" id="UP001188597">
    <property type="component" value="Unassembled WGS sequence"/>
</dbReference>
<dbReference type="AlphaFoldDB" id="A0AA88VP21"/>
<reference evidence="6" key="1">
    <citation type="submission" date="2022-12" db="EMBL/GenBank/DDBJ databases">
        <title>Draft genome assemblies for two species of Escallonia (Escalloniales).</title>
        <authorList>
            <person name="Chanderbali A."/>
            <person name="Dervinis C."/>
            <person name="Anghel I."/>
            <person name="Soltis D."/>
            <person name="Soltis P."/>
            <person name="Zapata F."/>
        </authorList>
    </citation>
    <scope>NUCLEOTIDE SEQUENCE</scope>
    <source>
        <strain evidence="6">UCBG64.0493</strain>
        <tissue evidence="6">Leaf</tissue>
    </source>
</reference>
<dbReference type="Gene3D" id="3.20.20.80">
    <property type="entry name" value="Glycosidases"/>
    <property type="match status" value="1"/>
</dbReference>
<evidence type="ECO:0000259" key="5">
    <source>
        <dbReference type="Pfam" id="PF00150"/>
    </source>
</evidence>
<evidence type="ECO:0000256" key="1">
    <source>
        <dbReference type="ARBA" id="ARBA00005641"/>
    </source>
</evidence>
<comment type="similarity">
    <text evidence="1 4">Belongs to the glycosyl hydrolase 5 (cellulase A) family.</text>
</comment>
<sequence>MWEAPSSEEHWRTFIVEKDFKFIASNGLNAVRIPVGWWIASDPRPPKPYVGGSLKALDRAFSWAEKYDIKVIIDLHVLLRIHKMALSTAHPEMYAKHPSLYAVELLNEPLAPGTPVDTVLKYHRDGYNAVLKHSSKAYVDLWKPEILPLASGLNRTVIDVHYYNLFWPAKFDGMNVQQNIDFINYDRSAELNLITTANGPLILVGTGMGSRVGSQECNERGLSKVCGGTTESVGACDIRVGLLDSEECGQALEP</sequence>
<dbReference type="GO" id="GO:0004553">
    <property type="term" value="F:hydrolase activity, hydrolyzing O-glycosyl compounds"/>
    <property type="evidence" value="ECO:0007669"/>
    <property type="project" value="InterPro"/>
</dbReference>
<evidence type="ECO:0000256" key="2">
    <source>
        <dbReference type="ARBA" id="ARBA00022801"/>
    </source>
</evidence>
<name>A0AA88VP21_9ASTE</name>
<keyword evidence="3 4" id="KW-0326">Glycosidase</keyword>
<proteinExistence type="inferred from homology"/>
<dbReference type="GO" id="GO:0015629">
    <property type="term" value="C:actin cytoskeleton"/>
    <property type="evidence" value="ECO:0007669"/>
    <property type="project" value="TreeGrafter"/>
</dbReference>
<dbReference type="SUPFAM" id="SSF51445">
    <property type="entry name" value="(Trans)glycosidases"/>
    <property type="match status" value="1"/>
</dbReference>
<protein>
    <recommendedName>
        <fullName evidence="5">Glycoside hydrolase family 5 domain-containing protein</fullName>
    </recommendedName>
</protein>
<dbReference type="Pfam" id="PF00150">
    <property type="entry name" value="Cellulase"/>
    <property type="match status" value="1"/>
</dbReference>
<accession>A0AA88VP21</accession>
<dbReference type="GO" id="GO:0016477">
    <property type="term" value="P:cell migration"/>
    <property type="evidence" value="ECO:0007669"/>
    <property type="project" value="TreeGrafter"/>
</dbReference>
<dbReference type="GO" id="GO:0007163">
    <property type="term" value="P:establishment or maintenance of cell polarity"/>
    <property type="evidence" value="ECO:0007669"/>
    <property type="project" value="TreeGrafter"/>
</dbReference>
<dbReference type="GO" id="GO:0051017">
    <property type="term" value="P:actin filament bundle assembly"/>
    <property type="evidence" value="ECO:0007669"/>
    <property type="project" value="TreeGrafter"/>
</dbReference>
<organism evidence="6 7">
    <name type="scientific">Escallonia herrerae</name>
    <dbReference type="NCBI Taxonomy" id="1293975"/>
    <lineage>
        <taxon>Eukaryota</taxon>
        <taxon>Viridiplantae</taxon>
        <taxon>Streptophyta</taxon>
        <taxon>Embryophyta</taxon>
        <taxon>Tracheophyta</taxon>
        <taxon>Spermatophyta</taxon>
        <taxon>Magnoliopsida</taxon>
        <taxon>eudicotyledons</taxon>
        <taxon>Gunneridae</taxon>
        <taxon>Pentapetalae</taxon>
        <taxon>asterids</taxon>
        <taxon>campanulids</taxon>
        <taxon>Escalloniales</taxon>
        <taxon>Escalloniaceae</taxon>
        <taxon>Escallonia</taxon>
    </lineage>
</organism>
<dbReference type="PANTHER" id="PTHR10551:SF14">
    <property type="entry name" value="CELLULASE CONTAINING PROTEIN, EXPRESSED"/>
    <property type="match status" value="1"/>
</dbReference>
<dbReference type="GO" id="GO:0051015">
    <property type="term" value="F:actin filament binding"/>
    <property type="evidence" value="ECO:0007669"/>
    <property type="project" value="InterPro"/>
</dbReference>
<feature type="domain" description="Glycoside hydrolase family 5" evidence="5">
    <location>
        <begin position="9"/>
        <end position="139"/>
    </location>
</feature>
<dbReference type="GO" id="GO:0000272">
    <property type="term" value="P:polysaccharide catabolic process"/>
    <property type="evidence" value="ECO:0007669"/>
    <property type="project" value="InterPro"/>
</dbReference>
<dbReference type="EMBL" id="JAVXUP010001351">
    <property type="protein sequence ID" value="KAK3012756.1"/>
    <property type="molecule type" value="Genomic_DNA"/>
</dbReference>
<evidence type="ECO:0000313" key="6">
    <source>
        <dbReference type="EMBL" id="KAK3012756.1"/>
    </source>
</evidence>
<comment type="caution">
    <text evidence="6">The sequence shown here is derived from an EMBL/GenBank/DDBJ whole genome shotgun (WGS) entry which is preliminary data.</text>
</comment>
<keyword evidence="7" id="KW-1185">Reference proteome</keyword>